<gene>
    <name evidence="2" type="ORF">FBZ89_12014</name>
</gene>
<organism evidence="2 3">
    <name type="scientific">Nitrospirillum amazonense</name>
    <dbReference type="NCBI Taxonomy" id="28077"/>
    <lineage>
        <taxon>Bacteria</taxon>
        <taxon>Pseudomonadati</taxon>
        <taxon>Pseudomonadota</taxon>
        <taxon>Alphaproteobacteria</taxon>
        <taxon>Rhodospirillales</taxon>
        <taxon>Azospirillaceae</taxon>
        <taxon>Nitrospirillum</taxon>
    </lineage>
</organism>
<dbReference type="InterPro" id="IPR002513">
    <property type="entry name" value="Tn3_Tnp_DDE_dom"/>
</dbReference>
<dbReference type="Proteomes" id="UP000319859">
    <property type="component" value="Unassembled WGS sequence"/>
</dbReference>
<dbReference type="GO" id="GO:0006313">
    <property type="term" value="P:DNA transposition"/>
    <property type="evidence" value="ECO:0007669"/>
    <property type="project" value="InterPro"/>
</dbReference>
<evidence type="ECO:0000313" key="3">
    <source>
        <dbReference type="Proteomes" id="UP000319859"/>
    </source>
</evidence>
<comment type="caution">
    <text evidence="2">The sequence shown here is derived from an EMBL/GenBank/DDBJ whole genome shotgun (WGS) entry which is preliminary data.</text>
</comment>
<dbReference type="Pfam" id="PF01526">
    <property type="entry name" value="DDE_Tnp_Tn3"/>
    <property type="match status" value="1"/>
</dbReference>
<evidence type="ECO:0000259" key="1">
    <source>
        <dbReference type="Pfam" id="PF01526"/>
    </source>
</evidence>
<evidence type="ECO:0000313" key="2">
    <source>
        <dbReference type="EMBL" id="TWB13674.1"/>
    </source>
</evidence>
<dbReference type="GO" id="GO:0004803">
    <property type="term" value="F:transposase activity"/>
    <property type="evidence" value="ECO:0007669"/>
    <property type="project" value="InterPro"/>
</dbReference>
<feature type="domain" description="Tn3 transposase DDE" evidence="1">
    <location>
        <begin position="1"/>
        <end position="206"/>
    </location>
</feature>
<proteinExistence type="predicted"/>
<accession>A0A560EWE7</accession>
<dbReference type="AlphaFoldDB" id="A0A560EWE7"/>
<sequence length="231" mass="26056">MFALCHLLGFRFAPRNPNLADRRLHTFGPAATWPALEPFIAGRIDEALITTYWDDLLRLATSVRLGTVPASSMLRRLGSYPRQNGLALALREVGRIERTLFTLDWLDDPALRRQATAELNKGESRNALARAVCFHRLGRLRDRTLESQQHRACGLNLVVAAIILWNTVYMERAIQRLRTGGEDIPDDLLPYLAPLGWQHINLTGDYIWTEAPHLDNDGFRLLKGPVEAIAA</sequence>
<dbReference type="EMBL" id="VITN01000020">
    <property type="protein sequence ID" value="TWB13674.1"/>
    <property type="molecule type" value="Genomic_DNA"/>
</dbReference>
<name>A0A560EWE7_9PROT</name>
<reference evidence="2 3" key="1">
    <citation type="submission" date="2019-06" db="EMBL/GenBank/DDBJ databases">
        <title>Genomic Encyclopedia of Type Strains, Phase IV (KMG-V): Genome sequencing to study the core and pangenomes of soil and plant-associated prokaryotes.</title>
        <authorList>
            <person name="Whitman W."/>
        </authorList>
    </citation>
    <scope>NUCLEOTIDE SEQUENCE [LARGE SCALE GENOMIC DNA]</scope>
    <source>
        <strain evidence="2 3">BR 11880</strain>
    </source>
</reference>
<protein>
    <submittedName>
        <fullName evidence="2">Tn3 transposase DDE domain-containing protein</fullName>
    </submittedName>
</protein>